<comment type="caution">
    <text evidence="8">The sequence shown here is derived from an EMBL/GenBank/DDBJ whole genome shotgun (WGS) entry which is preliminary data.</text>
</comment>
<evidence type="ECO:0000256" key="3">
    <source>
        <dbReference type="ARBA" id="ARBA00022989"/>
    </source>
</evidence>
<dbReference type="AlphaFoldDB" id="A0AAD8DRB0"/>
<dbReference type="PROSITE" id="PS50850">
    <property type="entry name" value="MFS"/>
    <property type="match status" value="1"/>
</dbReference>
<keyword evidence="2 6" id="KW-0812">Transmembrane</keyword>
<organism evidence="8 9">
    <name type="scientific">Mythimna separata</name>
    <name type="common">Oriental armyworm</name>
    <name type="synonym">Pseudaletia separata</name>
    <dbReference type="NCBI Taxonomy" id="271217"/>
    <lineage>
        <taxon>Eukaryota</taxon>
        <taxon>Metazoa</taxon>
        <taxon>Ecdysozoa</taxon>
        <taxon>Arthropoda</taxon>
        <taxon>Hexapoda</taxon>
        <taxon>Insecta</taxon>
        <taxon>Pterygota</taxon>
        <taxon>Neoptera</taxon>
        <taxon>Endopterygota</taxon>
        <taxon>Lepidoptera</taxon>
        <taxon>Glossata</taxon>
        <taxon>Ditrysia</taxon>
        <taxon>Noctuoidea</taxon>
        <taxon>Noctuidae</taxon>
        <taxon>Noctuinae</taxon>
        <taxon>Hadenini</taxon>
        <taxon>Mythimna</taxon>
    </lineage>
</organism>
<feature type="domain" description="Major facilitator superfamily (MFS) profile" evidence="7">
    <location>
        <begin position="100"/>
        <end position="510"/>
    </location>
</feature>
<feature type="transmembrane region" description="Helical" evidence="6">
    <location>
        <begin position="255"/>
        <end position="277"/>
    </location>
</feature>
<evidence type="ECO:0000313" key="8">
    <source>
        <dbReference type="EMBL" id="KAJ8716906.1"/>
    </source>
</evidence>
<evidence type="ECO:0000256" key="1">
    <source>
        <dbReference type="ARBA" id="ARBA00004141"/>
    </source>
</evidence>
<feature type="transmembrane region" description="Helical" evidence="6">
    <location>
        <begin position="229"/>
        <end position="249"/>
    </location>
</feature>
<dbReference type="GO" id="GO:0022857">
    <property type="term" value="F:transmembrane transporter activity"/>
    <property type="evidence" value="ECO:0007669"/>
    <property type="project" value="InterPro"/>
</dbReference>
<sequence length="547" mass="59743">MVQAPRRSGGKPGADAADSLEAALAQLGPFGLYQGYMLVMLCLPNLLACMYSLNYIFVADSVPFRCMVPECETGVPQFEDAVATALLPPVACQRYEPLPEAGLGGCDRAAFHYNRTIACDAFVYENMDTIFAEFNLGCREWMRTMVGTVRNIALPFALILTGYVSDTYGRRTAFCLFSACAGVMGIVKAFSVNYQMYLAMEFLEAALGYGFNSAGYVMMVEIAHPSLRATFACATGIAYGVGGVVFAWLAWSVPYWRHLLLVIHSLALLLPLYWLLLDESPRWLHAKGDADRTAAVIRKAAKWNKIIVNEQLMSKLKDDAKEEAPASRQSAWLSVVRSRVLMWRLAVCGWCWAATTFVYYGLTINSVALSGNSHVNFALNMSMEIAASLLIMMALERVGRKLCIFIAFLLCGVACVSPFFIEHDGTSLGLFFVGKLAITFAFNSLYVFTAELYPTHARSSALAACSLIGRVGSVLAPQTPLLNMYVQALLYGVCSGTAALVVLLMPETRSARLPQRVADAERLRSAEPAMLPPGPPPPGRRTLSADT</sequence>
<keyword evidence="3 6" id="KW-1133">Transmembrane helix</keyword>
<dbReference type="InterPro" id="IPR005829">
    <property type="entry name" value="Sugar_transporter_CS"/>
</dbReference>
<name>A0AAD8DRB0_MYTSE</name>
<dbReference type="Gene3D" id="1.20.1250.20">
    <property type="entry name" value="MFS general substrate transporter like domains"/>
    <property type="match status" value="1"/>
</dbReference>
<accession>A0AAD8DRB0</accession>
<feature type="region of interest" description="Disordered" evidence="5">
    <location>
        <begin position="523"/>
        <end position="547"/>
    </location>
</feature>
<dbReference type="GO" id="GO:0016020">
    <property type="term" value="C:membrane"/>
    <property type="evidence" value="ECO:0007669"/>
    <property type="project" value="UniProtKB-SubCell"/>
</dbReference>
<dbReference type="SUPFAM" id="SSF103473">
    <property type="entry name" value="MFS general substrate transporter"/>
    <property type="match status" value="1"/>
</dbReference>
<dbReference type="EMBL" id="JARGEI010000017">
    <property type="protein sequence ID" value="KAJ8716906.1"/>
    <property type="molecule type" value="Genomic_DNA"/>
</dbReference>
<evidence type="ECO:0000256" key="2">
    <source>
        <dbReference type="ARBA" id="ARBA00022692"/>
    </source>
</evidence>
<evidence type="ECO:0000259" key="7">
    <source>
        <dbReference type="PROSITE" id="PS50850"/>
    </source>
</evidence>
<evidence type="ECO:0000313" key="9">
    <source>
        <dbReference type="Proteomes" id="UP001231518"/>
    </source>
</evidence>
<comment type="subcellular location">
    <subcellularLocation>
        <location evidence="1">Membrane</location>
        <topology evidence="1">Multi-pass membrane protein</topology>
    </subcellularLocation>
</comment>
<dbReference type="PANTHER" id="PTHR24064">
    <property type="entry name" value="SOLUTE CARRIER FAMILY 22 MEMBER"/>
    <property type="match status" value="1"/>
</dbReference>
<dbReference type="InterPro" id="IPR036259">
    <property type="entry name" value="MFS_trans_sf"/>
</dbReference>
<protein>
    <recommendedName>
        <fullName evidence="7">Major facilitator superfamily (MFS) profile domain-containing protein</fullName>
    </recommendedName>
</protein>
<feature type="compositionally biased region" description="Pro residues" evidence="5">
    <location>
        <begin position="530"/>
        <end position="539"/>
    </location>
</feature>
<keyword evidence="9" id="KW-1185">Reference proteome</keyword>
<gene>
    <name evidence="8" type="ORF">PYW07_003533</name>
</gene>
<reference evidence="8" key="1">
    <citation type="submission" date="2023-03" db="EMBL/GenBank/DDBJ databases">
        <title>Chromosome-level genomes of two armyworms, Mythimna separata and Mythimna loreyi, provide insights into the biosynthesis and reception of sex pheromones.</title>
        <authorList>
            <person name="Zhao H."/>
        </authorList>
    </citation>
    <scope>NUCLEOTIDE SEQUENCE</scope>
    <source>
        <strain evidence="8">BeijingLab</strain>
        <tissue evidence="8">Pupa</tissue>
    </source>
</reference>
<dbReference type="Pfam" id="PF00083">
    <property type="entry name" value="Sugar_tr"/>
    <property type="match status" value="1"/>
</dbReference>
<dbReference type="Proteomes" id="UP001231518">
    <property type="component" value="Chromosome 14"/>
</dbReference>
<feature type="transmembrane region" description="Helical" evidence="6">
    <location>
        <begin position="374"/>
        <end position="395"/>
    </location>
</feature>
<feature type="transmembrane region" description="Helical" evidence="6">
    <location>
        <begin position="484"/>
        <end position="506"/>
    </location>
</feature>
<keyword evidence="4 6" id="KW-0472">Membrane</keyword>
<evidence type="ECO:0000256" key="4">
    <source>
        <dbReference type="ARBA" id="ARBA00023136"/>
    </source>
</evidence>
<dbReference type="InterPro" id="IPR005828">
    <property type="entry name" value="MFS_sugar_transport-like"/>
</dbReference>
<evidence type="ECO:0000256" key="5">
    <source>
        <dbReference type="SAM" id="MobiDB-lite"/>
    </source>
</evidence>
<evidence type="ECO:0000256" key="6">
    <source>
        <dbReference type="SAM" id="Phobius"/>
    </source>
</evidence>
<dbReference type="PROSITE" id="PS00216">
    <property type="entry name" value="SUGAR_TRANSPORT_1"/>
    <property type="match status" value="1"/>
</dbReference>
<feature type="transmembrane region" description="Helical" evidence="6">
    <location>
        <begin position="173"/>
        <end position="190"/>
    </location>
</feature>
<feature type="transmembrane region" description="Helical" evidence="6">
    <location>
        <begin position="196"/>
        <end position="217"/>
    </location>
</feature>
<feature type="transmembrane region" description="Helical" evidence="6">
    <location>
        <begin position="427"/>
        <end position="448"/>
    </location>
</feature>
<feature type="transmembrane region" description="Helical" evidence="6">
    <location>
        <begin position="36"/>
        <end position="57"/>
    </location>
</feature>
<dbReference type="InterPro" id="IPR020846">
    <property type="entry name" value="MFS_dom"/>
</dbReference>
<feature type="transmembrane region" description="Helical" evidence="6">
    <location>
        <begin position="402"/>
        <end position="421"/>
    </location>
</feature>
<feature type="transmembrane region" description="Helical" evidence="6">
    <location>
        <begin position="341"/>
        <end position="362"/>
    </location>
</feature>
<proteinExistence type="predicted"/>